<reference evidence="2" key="1">
    <citation type="submission" date="2019-12" db="EMBL/GenBank/DDBJ databases">
        <title>An insight into the sialome of adult female Ixodes ricinus ticks feeding for 6 days.</title>
        <authorList>
            <person name="Perner J."/>
            <person name="Ribeiro J.M.C."/>
        </authorList>
    </citation>
    <scope>NUCLEOTIDE SEQUENCE</scope>
    <source>
        <strain evidence="2">Semi-engorged</strain>
        <tissue evidence="2">Salivary glands</tissue>
    </source>
</reference>
<accession>A0A6B0UND2</accession>
<name>A0A6B0UND2_IXORI</name>
<organism evidence="2">
    <name type="scientific">Ixodes ricinus</name>
    <name type="common">Common tick</name>
    <name type="synonym">Acarus ricinus</name>
    <dbReference type="NCBI Taxonomy" id="34613"/>
    <lineage>
        <taxon>Eukaryota</taxon>
        <taxon>Metazoa</taxon>
        <taxon>Ecdysozoa</taxon>
        <taxon>Arthropoda</taxon>
        <taxon>Chelicerata</taxon>
        <taxon>Arachnida</taxon>
        <taxon>Acari</taxon>
        <taxon>Parasitiformes</taxon>
        <taxon>Ixodida</taxon>
        <taxon>Ixodoidea</taxon>
        <taxon>Ixodidae</taxon>
        <taxon>Ixodinae</taxon>
        <taxon>Ixodes</taxon>
    </lineage>
</organism>
<evidence type="ECO:0000256" key="1">
    <source>
        <dbReference type="SAM" id="SignalP"/>
    </source>
</evidence>
<sequence length="118" mass="13216">MSTFVAPVTALLVALSASCAVSGRVSNPTTALTHLSSVGGRLQAWGLLCSLKPLLTLLWQRWCLGWMLRCYPLWCWLRHRLKRGSQSLGLLHCPLWWQLRCWLAGHCGWNPHLVLAVG</sequence>
<evidence type="ECO:0000313" key="2">
    <source>
        <dbReference type="EMBL" id="MXU90898.1"/>
    </source>
</evidence>
<feature type="chain" id="PRO_5025651505" evidence="1">
    <location>
        <begin position="24"/>
        <end position="118"/>
    </location>
</feature>
<feature type="signal peptide" evidence="1">
    <location>
        <begin position="1"/>
        <end position="23"/>
    </location>
</feature>
<dbReference type="EMBL" id="GIFC01008815">
    <property type="protein sequence ID" value="MXU90898.1"/>
    <property type="molecule type" value="Transcribed_RNA"/>
</dbReference>
<dbReference type="AlphaFoldDB" id="A0A6B0UND2"/>
<protein>
    <submittedName>
        <fullName evidence="2">Putative secreted protein</fullName>
    </submittedName>
</protein>
<proteinExistence type="predicted"/>
<keyword evidence="1" id="KW-0732">Signal</keyword>